<organism evidence="1 2">
    <name type="scientific">Thanatephorus cucumeris (strain AG1-IA)</name>
    <name type="common">Rice sheath blight fungus</name>
    <name type="synonym">Rhizoctonia solani</name>
    <dbReference type="NCBI Taxonomy" id="983506"/>
    <lineage>
        <taxon>Eukaryota</taxon>
        <taxon>Fungi</taxon>
        <taxon>Dikarya</taxon>
        <taxon>Basidiomycota</taxon>
        <taxon>Agaricomycotina</taxon>
        <taxon>Agaricomycetes</taxon>
        <taxon>Cantharellales</taxon>
        <taxon>Ceratobasidiaceae</taxon>
        <taxon>Rhizoctonia</taxon>
        <taxon>Rhizoctonia solani AG-1</taxon>
    </lineage>
</organism>
<dbReference type="EMBL" id="AFRT01001223">
    <property type="protein sequence ID" value="ELU41008.1"/>
    <property type="molecule type" value="Genomic_DNA"/>
</dbReference>
<dbReference type="AlphaFoldDB" id="L8WW42"/>
<name>L8WW42_THACA</name>
<protein>
    <submittedName>
        <fullName evidence="1">Uncharacterized protein</fullName>
    </submittedName>
</protein>
<reference evidence="1 2" key="1">
    <citation type="journal article" date="2013" name="Nat. Commun.">
        <title>The evolution and pathogenic mechanisms of the rice sheath blight pathogen.</title>
        <authorList>
            <person name="Zheng A."/>
            <person name="Lin R."/>
            <person name="Xu L."/>
            <person name="Qin P."/>
            <person name="Tang C."/>
            <person name="Ai P."/>
            <person name="Zhang D."/>
            <person name="Liu Y."/>
            <person name="Sun Z."/>
            <person name="Feng H."/>
            <person name="Wang Y."/>
            <person name="Chen Y."/>
            <person name="Liang X."/>
            <person name="Fu R."/>
            <person name="Li Q."/>
            <person name="Zhang J."/>
            <person name="Yu X."/>
            <person name="Xie Z."/>
            <person name="Ding L."/>
            <person name="Guan P."/>
            <person name="Tang J."/>
            <person name="Liang Y."/>
            <person name="Wang S."/>
            <person name="Deng Q."/>
            <person name="Li S."/>
            <person name="Zhu J."/>
            <person name="Wang L."/>
            <person name="Liu H."/>
            <person name="Li P."/>
        </authorList>
    </citation>
    <scope>NUCLEOTIDE SEQUENCE [LARGE SCALE GENOMIC DNA]</scope>
    <source>
        <strain evidence="2">AG-1 IA</strain>
    </source>
</reference>
<comment type="caution">
    <text evidence="1">The sequence shown here is derived from an EMBL/GenBank/DDBJ whole genome shotgun (WGS) entry which is preliminary data.</text>
</comment>
<dbReference type="Proteomes" id="UP000011668">
    <property type="component" value="Unassembled WGS sequence"/>
</dbReference>
<proteinExistence type="predicted"/>
<accession>L8WW42</accession>
<sequence>MFHSSQGLLDVPPRAQQGGLYHYSERRIHTLGDQVVPRSLKSMGCCFRVHECGGRSNLSLKWKQGNSSRDSMIDECIWRQNSADNSDVGDPTDFASKCLLLRRQ</sequence>
<evidence type="ECO:0000313" key="1">
    <source>
        <dbReference type="EMBL" id="ELU41008.1"/>
    </source>
</evidence>
<gene>
    <name evidence="1" type="ORF">AG1IA_04962</name>
</gene>
<evidence type="ECO:0000313" key="2">
    <source>
        <dbReference type="Proteomes" id="UP000011668"/>
    </source>
</evidence>
<dbReference type="HOGENOM" id="CLU_2251858_0_0_1"/>
<keyword evidence="2" id="KW-1185">Reference proteome</keyword>